<dbReference type="PRINTS" id="PR00455">
    <property type="entry name" value="HTHTETR"/>
</dbReference>
<dbReference type="SUPFAM" id="SSF46689">
    <property type="entry name" value="Homeodomain-like"/>
    <property type="match status" value="1"/>
</dbReference>
<reference evidence="6 7" key="1">
    <citation type="submission" date="2015-01" db="EMBL/GenBank/DDBJ databases">
        <title>Draft genome of the acidophilic iron oxidizer Ferrimicrobium acidiphilum strain T23.</title>
        <authorList>
            <person name="Poehlein A."/>
            <person name="Eisen S."/>
            <person name="Schloemann M."/>
            <person name="Johnson B.D."/>
            <person name="Daniel R."/>
            <person name="Muehling M."/>
        </authorList>
    </citation>
    <scope>NUCLEOTIDE SEQUENCE [LARGE SCALE GENOMIC DNA]</scope>
    <source>
        <strain evidence="6 7">T23</strain>
    </source>
</reference>
<dbReference type="Pfam" id="PF00440">
    <property type="entry name" value="TetR_N"/>
    <property type="match status" value="1"/>
</dbReference>
<dbReference type="InterPro" id="IPR009057">
    <property type="entry name" value="Homeodomain-like_sf"/>
</dbReference>
<dbReference type="GO" id="GO:0003700">
    <property type="term" value="F:DNA-binding transcription factor activity"/>
    <property type="evidence" value="ECO:0007669"/>
    <property type="project" value="TreeGrafter"/>
</dbReference>
<keyword evidence="7" id="KW-1185">Reference proteome</keyword>
<protein>
    <submittedName>
        <fullName evidence="6">HTH-type transcriptional regulator BetI</fullName>
    </submittedName>
</protein>
<dbReference type="EMBL" id="JXUW01000004">
    <property type="protein sequence ID" value="KJE77626.1"/>
    <property type="molecule type" value="Genomic_DNA"/>
</dbReference>
<gene>
    <name evidence="6" type="primary">betI1</name>
    <name evidence="6" type="ORF">FEAC_07360</name>
</gene>
<evidence type="ECO:0000313" key="6">
    <source>
        <dbReference type="EMBL" id="KJE77626.1"/>
    </source>
</evidence>
<keyword evidence="3" id="KW-0804">Transcription</keyword>
<sequence>MGSVQETWRERREQILRAAMEVLVNDGASSLTIRSVAKVAGVDPALIYHYFSSKADLLEEMTYIPIEIASELSNPTRDLIWKLSLFERQPAALWIAALMICMVDTRERGSEQFARLLDLLLPSGDRAKRTMVVGLLFERHLLRSTECEGKALRRYAELVEAV</sequence>
<evidence type="ECO:0000256" key="3">
    <source>
        <dbReference type="ARBA" id="ARBA00023163"/>
    </source>
</evidence>
<comment type="caution">
    <text evidence="6">The sequence shown here is derived from an EMBL/GenBank/DDBJ whole genome shotgun (WGS) entry which is preliminary data.</text>
</comment>
<evidence type="ECO:0000256" key="1">
    <source>
        <dbReference type="ARBA" id="ARBA00023015"/>
    </source>
</evidence>
<dbReference type="GeneID" id="78372036"/>
<dbReference type="InterPro" id="IPR050109">
    <property type="entry name" value="HTH-type_TetR-like_transc_reg"/>
</dbReference>
<evidence type="ECO:0000256" key="2">
    <source>
        <dbReference type="ARBA" id="ARBA00023125"/>
    </source>
</evidence>
<dbReference type="eggNOG" id="COG1309">
    <property type="taxonomic scope" value="Bacteria"/>
</dbReference>
<evidence type="ECO:0000256" key="4">
    <source>
        <dbReference type="PROSITE-ProRule" id="PRU00335"/>
    </source>
</evidence>
<dbReference type="InterPro" id="IPR001647">
    <property type="entry name" value="HTH_TetR"/>
</dbReference>
<dbReference type="PANTHER" id="PTHR30055">
    <property type="entry name" value="HTH-TYPE TRANSCRIPTIONAL REGULATOR RUTR"/>
    <property type="match status" value="1"/>
</dbReference>
<accession>A0A0D8FWT8</accession>
<dbReference type="Proteomes" id="UP000032336">
    <property type="component" value="Unassembled WGS sequence"/>
</dbReference>
<dbReference type="Gene3D" id="1.10.357.10">
    <property type="entry name" value="Tetracycline Repressor, domain 2"/>
    <property type="match status" value="1"/>
</dbReference>
<dbReference type="PROSITE" id="PS50977">
    <property type="entry name" value="HTH_TETR_2"/>
    <property type="match status" value="1"/>
</dbReference>
<dbReference type="PANTHER" id="PTHR30055:SF240">
    <property type="entry name" value="HTH-TYPE TRANSCRIPTIONAL REGULATOR ACRR"/>
    <property type="match status" value="1"/>
</dbReference>
<name>A0A0D8FWT8_9ACTN</name>
<dbReference type="RefSeq" id="WP_052565435.1">
    <property type="nucleotide sequence ID" value="NZ_JQKF01000003.1"/>
</dbReference>
<dbReference type="GO" id="GO:0000976">
    <property type="term" value="F:transcription cis-regulatory region binding"/>
    <property type="evidence" value="ECO:0007669"/>
    <property type="project" value="TreeGrafter"/>
</dbReference>
<evidence type="ECO:0000313" key="7">
    <source>
        <dbReference type="Proteomes" id="UP000032336"/>
    </source>
</evidence>
<evidence type="ECO:0000259" key="5">
    <source>
        <dbReference type="PROSITE" id="PS50977"/>
    </source>
</evidence>
<feature type="DNA-binding region" description="H-T-H motif" evidence="4">
    <location>
        <begin position="32"/>
        <end position="51"/>
    </location>
</feature>
<proteinExistence type="predicted"/>
<keyword evidence="2 4" id="KW-0238">DNA-binding</keyword>
<feature type="domain" description="HTH tetR-type" evidence="5">
    <location>
        <begin position="9"/>
        <end position="69"/>
    </location>
</feature>
<organism evidence="6 7">
    <name type="scientific">Ferrimicrobium acidiphilum DSM 19497</name>
    <dbReference type="NCBI Taxonomy" id="1121877"/>
    <lineage>
        <taxon>Bacteria</taxon>
        <taxon>Bacillati</taxon>
        <taxon>Actinomycetota</taxon>
        <taxon>Acidimicrobiia</taxon>
        <taxon>Acidimicrobiales</taxon>
        <taxon>Acidimicrobiaceae</taxon>
        <taxon>Ferrimicrobium</taxon>
    </lineage>
</organism>
<keyword evidence="1" id="KW-0805">Transcription regulation</keyword>
<dbReference type="AlphaFoldDB" id="A0A0D8FWT8"/>